<evidence type="ECO:0000259" key="9">
    <source>
        <dbReference type="Pfam" id="PF03918"/>
    </source>
</evidence>
<evidence type="ECO:0000256" key="6">
    <source>
        <dbReference type="ARBA" id="ARBA00023004"/>
    </source>
</evidence>
<keyword evidence="7" id="KW-0472">Membrane</keyword>
<dbReference type="OrthoDB" id="9804975at2"/>
<keyword evidence="11" id="KW-1185">Reference proteome</keyword>
<dbReference type="PANTHER" id="PTHR47870">
    <property type="entry name" value="CYTOCHROME C-TYPE BIOGENESIS PROTEIN CCMH"/>
    <property type="match status" value="1"/>
</dbReference>
<evidence type="ECO:0000256" key="3">
    <source>
        <dbReference type="ARBA" id="ARBA00022723"/>
    </source>
</evidence>
<sequence>MNPLAVLLSLLVFLPGGLMAQQQDRGQKETTASSGIDMYPMESAERQREFYELLNELRCPKCQNQNIADSDAPIASDMREEVYRMMQEGADEDEVVNALVARFGEFVRYKPTFDRRTALLWLLPAIVVLVGLIVVIVIVRRSQRDDDFGPAALSDDERRKADDLLRRESS</sequence>
<dbReference type="FunFam" id="1.10.8.640:FF:000001">
    <property type="entry name" value="Cytochrome c-type biogenesis protein"/>
    <property type="match status" value="1"/>
</dbReference>
<dbReference type="Pfam" id="PF03918">
    <property type="entry name" value="CcmH"/>
    <property type="match status" value="1"/>
</dbReference>
<reference evidence="10 11" key="1">
    <citation type="submission" date="2016-10" db="EMBL/GenBank/DDBJ databases">
        <authorList>
            <person name="de Groot N.N."/>
        </authorList>
    </citation>
    <scope>NUCLEOTIDE SEQUENCE [LARGE SCALE GENOMIC DNA]</scope>
    <source>
        <strain evidence="10 11">CGMCC 1.9167</strain>
    </source>
</reference>
<dbReference type="InterPro" id="IPR005616">
    <property type="entry name" value="CcmH/CycL/Ccl2/NrfF_N"/>
</dbReference>
<dbReference type="AlphaFoldDB" id="A0A1I6H5L0"/>
<dbReference type="STRING" id="650891.SAMN05216203_0906"/>
<evidence type="ECO:0000256" key="4">
    <source>
        <dbReference type="ARBA" id="ARBA00022729"/>
    </source>
</evidence>
<feature type="transmembrane region" description="Helical" evidence="7">
    <location>
        <begin position="118"/>
        <end position="139"/>
    </location>
</feature>
<dbReference type="GO" id="GO:0017004">
    <property type="term" value="P:cytochrome complex assembly"/>
    <property type="evidence" value="ECO:0007669"/>
    <property type="project" value="UniProtKB-KW"/>
</dbReference>
<keyword evidence="6 7" id="KW-0408">Iron</keyword>
<accession>A0A1I6H5L0</accession>
<dbReference type="EMBL" id="FOYW01000001">
    <property type="protein sequence ID" value="SFR49715.1"/>
    <property type="molecule type" value="Genomic_DNA"/>
</dbReference>
<gene>
    <name evidence="10" type="ORF">SAMN05216203_0906</name>
</gene>
<dbReference type="GO" id="GO:0046872">
    <property type="term" value="F:metal ion binding"/>
    <property type="evidence" value="ECO:0007669"/>
    <property type="project" value="UniProtKB-KW"/>
</dbReference>
<evidence type="ECO:0000256" key="7">
    <source>
        <dbReference type="RuleBase" id="RU364112"/>
    </source>
</evidence>
<keyword evidence="4 7" id="KW-0732">Signal</keyword>
<comment type="similarity">
    <text evidence="1 7">Belongs to the CcmH/CycL/Ccl2/NrfF family.</text>
</comment>
<evidence type="ECO:0000256" key="2">
    <source>
        <dbReference type="ARBA" id="ARBA00022617"/>
    </source>
</evidence>
<feature type="signal peptide" evidence="7">
    <location>
        <begin position="1"/>
        <end position="20"/>
    </location>
</feature>
<name>A0A1I6H5L0_9GAMM</name>
<dbReference type="CDD" id="cd16378">
    <property type="entry name" value="CcmH_N"/>
    <property type="match status" value="1"/>
</dbReference>
<dbReference type="Proteomes" id="UP000198644">
    <property type="component" value="Unassembled WGS sequence"/>
</dbReference>
<keyword evidence="5" id="KW-0201">Cytochrome c-type biogenesis</keyword>
<evidence type="ECO:0000313" key="10">
    <source>
        <dbReference type="EMBL" id="SFR49715.1"/>
    </source>
</evidence>
<evidence type="ECO:0000256" key="5">
    <source>
        <dbReference type="ARBA" id="ARBA00022748"/>
    </source>
</evidence>
<keyword evidence="3 7" id="KW-0479">Metal-binding</keyword>
<evidence type="ECO:0000256" key="8">
    <source>
        <dbReference type="SAM" id="MobiDB-lite"/>
    </source>
</evidence>
<organism evidence="10 11">
    <name type="scientific">Marinobacter daqiaonensis</name>
    <dbReference type="NCBI Taxonomy" id="650891"/>
    <lineage>
        <taxon>Bacteria</taxon>
        <taxon>Pseudomonadati</taxon>
        <taxon>Pseudomonadota</taxon>
        <taxon>Gammaproteobacteria</taxon>
        <taxon>Pseudomonadales</taxon>
        <taxon>Marinobacteraceae</taxon>
        <taxon>Marinobacter</taxon>
    </lineage>
</organism>
<feature type="domain" description="CcmH/CycL/Ccl2/NrfF N-terminal" evidence="9">
    <location>
        <begin position="31"/>
        <end position="165"/>
    </location>
</feature>
<comment type="function">
    <text evidence="7">Possible subunit of a heme lyase.</text>
</comment>
<dbReference type="Gene3D" id="1.10.8.640">
    <property type="entry name" value="Cytochrome C biogenesis protein"/>
    <property type="match status" value="1"/>
</dbReference>
<proteinExistence type="inferred from homology"/>
<keyword evidence="7" id="KW-0812">Transmembrane</keyword>
<feature type="compositionally biased region" description="Basic and acidic residues" evidence="8">
    <location>
        <begin position="155"/>
        <end position="170"/>
    </location>
</feature>
<keyword evidence="7" id="KW-1133">Transmembrane helix</keyword>
<dbReference type="GO" id="GO:0005886">
    <property type="term" value="C:plasma membrane"/>
    <property type="evidence" value="ECO:0007669"/>
    <property type="project" value="TreeGrafter"/>
</dbReference>
<evidence type="ECO:0000313" key="11">
    <source>
        <dbReference type="Proteomes" id="UP000198644"/>
    </source>
</evidence>
<dbReference type="PANTHER" id="PTHR47870:SF1">
    <property type="entry name" value="CYTOCHROME C-TYPE BIOGENESIS PROTEIN CCMH"/>
    <property type="match status" value="1"/>
</dbReference>
<dbReference type="InterPro" id="IPR038297">
    <property type="entry name" value="CcmH/CycL/NrfF/Ccl2_sf"/>
</dbReference>
<dbReference type="RefSeq" id="WP_092009266.1">
    <property type="nucleotide sequence ID" value="NZ_FOYW01000001.1"/>
</dbReference>
<evidence type="ECO:0000256" key="1">
    <source>
        <dbReference type="ARBA" id="ARBA00010342"/>
    </source>
</evidence>
<keyword evidence="2 7" id="KW-0349">Heme</keyword>
<feature type="region of interest" description="Disordered" evidence="8">
    <location>
        <begin position="148"/>
        <end position="170"/>
    </location>
</feature>
<feature type="chain" id="PRO_5011330675" description="Cytochrome c-type biogenesis protein" evidence="7">
    <location>
        <begin position="21"/>
        <end position="170"/>
    </location>
</feature>
<dbReference type="InterPro" id="IPR051263">
    <property type="entry name" value="C-type_cytochrome_biogenesis"/>
</dbReference>
<protein>
    <recommendedName>
        <fullName evidence="7">Cytochrome c-type biogenesis protein</fullName>
    </recommendedName>
</protein>